<dbReference type="Gene3D" id="2.40.160.180">
    <property type="entry name" value="Carbohydrate-selective porin OprB"/>
    <property type="match status" value="1"/>
</dbReference>
<dbReference type="Proteomes" id="UP001319121">
    <property type="component" value="Chromosome"/>
</dbReference>
<feature type="signal peptide" evidence="2">
    <location>
        <begin position="1"/>
        <end position="23"/>
    </location>
</feature>
<dbReference type="AlphaFoldDB" id="A0AAN1T032"/>
<sequence length="422" mass="45246">MNRIYFSIIIAASSSLLCATANAVGDTCPNFNESTLSGDWDGSRSRLCEKGVTVELTHKSDLLANTSGGIARGAVVLMNSEAAVSMDLDKLAGWNGTSAYVQYHVQHGNRSINAYSGSFAGITNIEAVTSTGQFFQAWMQKNFADNRLSLLGGLYAIDSEFYVNDVSGLFLQPPYGMAAEMAQTGRNGPPVFPMGALGVRLKYTGDGYYAQAAVTDGVPGDPNNPHGTQIRLGKGDGTLAVAEFGYTPEVAEGQYNKTAVGLWRYTARANDLVDVDAFGNPVQRFDRGGYVLTERTLMAEPGDPAQGLAGFARVGFVNKDAWQVDWSGSAGLSYLGLFDGRDGDTAGIAVTTSHSSGKYRLQQWLQNAVAVKSAETIVELTYRAQLNGWFALQPTVQYVRNPNMDPALKDAWVAGARIEVAF</sequence>
<dbReference type="InterPro" id="IPR007049">
    <property type="entry name" value="Carb-sel_porin_OprB"/>
</dbReference>
<dbReference type="EMBL" id="AP019536">
    <property type="protein sequence ID" value="BBI99731.1"/>
    <property type="molecule type" value="Genomic_DNA"/>
</dbReference>
<dbReference type="Pfam" id="PF04966">
    <property type="entry name" value="OprB"/>
    <property type="match status" value="1"/>
</dbReference>
<dbReference type="GO" id="GO:0015288">
    <property type="term" value="F:porin activity"/>
    <property type="evidence" value="ECO:0007669"/>
    <property type="project" value="InterPro"/>
</dbReference>
<dbReference type="RefSeq" id="WP_212784960.1">
    <property type="nucleotide sequence ID" value="NZ_AP019536.1"/>
</dbReference>
<protein>
    <submittedName>
        <fullName evidence="3">Porin</fullName>
    </submittedName>
</protein>
<evidence type="ECO:0000256" key="2">
    <source>
        <dbReference type="RuleBase" id="RU363072"/>
    </source>
</evidence>
<dbReference type="KEGG" id="fku:FGKAn22_14240"/>
<comment type="similarity">
    <text evidence="1 2">Belongs to the OprB family.</text>
</comment>
<dbReference type="InterPro" id="IPR038673">
    <property type="entry name" value="OprB_sf"/>
</dbReference>
<organism evidence="3 4">
    <name type="scientific">Ferrigenium kumadai</name>
    <dbReference type="NCBI Taxonomy" id="1682490"/>
    <lineage>
        <taxon>Bacteria</taxon>
        <taxon>Pseudomonadati</taxon>
        <taxon>Pseudomonadota</taxon>
        <taxon>Betaproteobacteria</taxon>
        <taxon>Nitrosomonadales</taxon>
        <taxon>Gallionellaceae</taxon>
        <taxon>Ferrigenium</taxon>
    </lineage>
</organism>
<dbReference type="GO" id="GO:0008643">
    <property type="term" value="P:carbohydrate transport"/>
    <property type="evidence" value="ECO:0007669"/>
    <property type="project" value="InterPro"/>
</dbReference>
<keyword evidence="4" id="KW-1185">Reference proteome</keyword>
<evidence type="ECO:0000313" key="3">
    <source>
        <dbReference type="EMBL" id="BBI99731.1"/>
    </source>
</evidence>
<evidence type="ECO:0000256" key="1">
    <source>
        <dbReference type="ARBA" id="ARBA00008769"/>
    </source>
</evidence>
<keyword evidence="2" id="KW-0732">Signal</keyword>
<accession>A0AAN1T032</accession>
<dbReference type="PANTHER" id="PTHR37944:SF1">
    <property type="entry name" value="PORIN B"/>
    <property type="match status" value="1"/>
</dbReference>
<reference evidence="3 4" key="1">
    <citation type="submission" date="2019-03" db="EMBL/GenBank/DDBJ databases">
        <title>Complete genome sequence of Ferrigenium kumadai strain An22, a microaerophilic iron-oxidizing bacterium isolated from a paddy field soil.</title>
        <authorList>
            <person name="Watanabe T."/>
            <person name="Asakawa S."/>
        </authorList>
    </citation>
    <scope>NUCLEOTIDE SEQUENCE [LARGE SCALE GENOMIC DNA]</scope>
    <source>
        <strain evidence="3 4">An22</strain>
    </source>
</reference>
<evidence type="ECO:0000313" key="4">
    <source>
        <dbReference type="Proteomes" id="UP001319121"/>
    </source>
</evidence>
<feature type="chain" id="PRO_5042667818" evidence="2">
    <location>
        <begin position="24"/>
        <end position="422"/>
    </location>
</feature>
<name>A0AAN1T032_9PROT</name>
<gene>
    <name evidence="3" type="ORF">FGKAn22_14240</name>
</gene>
<dbReference type="InterPro" id="IPR052932">
    <property type="entry name" value="OprB_Porin"/>
</dbReference>
<dbReference type="PANTHER" id="PTHR37944">
    <property type="entry name" value="PORIN B"/>
    <property type="match status" value="1"/>
</dbReference>
<proteinExistence type="inferred from homology"/>
<dbReference type="GO" id="GO:0016020">
    <property type="term" value="C:membrane"/>
    <property type="evidence" value="ECO:0007669"/>
    <property type="project" value="InterPro"/>
</dbReference>